<name>W1PZN3_AMBTC</name>
<dbReference type="Proteomes" id="UP000017836">
    <property type="component" value="Unassembled WGS sequence"/>
</dbReference>
<dbReference type="eggNOG" id="KOG0779">
    <property type="taxonomic scope" value="Eukaryota"/>
</dbReference>
<keyword evidence="3" id="KW-0378">Hydrolase</keyword>
<keyword evidence="4" id="KW-0788">Thiol protease</keyword>
<sequence>MHMPCQEDVLIETQGEWIPVVPRPYFFNGFHGRKRSERRHHLSSLPNDNKDNPMVPSSEMKIELNPFSASEISQTNLKKQRKTQIPFFHGLSKLQHKIDTNIFEFYLETLWKKLPEDKQRSCTYLDCLWFHLYGVGSSSTKVLDWVRRKHIFSRKYVFVPIIRWRHWSLLILCHLGEDLDSKERTPCLLLLDSLRMAEPRRLEPDIRKFVWDIYKSEGGKESKEIVSRIPLLVPKVPQQRDEKQCGMFVLQFIDLFLQNAPENFCPFKGYPYFLKEDWFDPKDIESFCKDIHSFSLRRWYNGELNLKFRLPEDSSSIFD</sequence>
<dbReference type="SUPFAM" id="SSF54001">
    <property type="entry name" value="Cysteine proteinases"/>
    <property type="match status" value="1"/>
</dbReference>
<dbReference type="EMBL" id="KI392567">
    <property type="protein sequence ID" value="ERN13634.1"/>
    <property type="molecule type" value="Genomic_DNA"/>
</dbReference>
<protein>
    <recommendedName>
        <fullName evidence="5">Ubiquitin-like protease family profile domain-containing protein</fullName>
    </recommendedName>
</protein>
<reference evidence="7" key="1">
    <citation type="journal article" date="2013" name="Science">
        <title>The Amborella genome and the evolution of flowering plants.</title>
        <authorList>
            <consortium name="Amborella Genome Project"/>
        </authorList>
    </citation>
    <scope>NUCLEOTIDE SEQUENCE [LARGE SCALE GENOMIC DNA]</scope>
</reference>
<dbReference type="Pfam" id="PF02902">
    <property type="entry name" value="Peptidase_C48"/>
    <property type="match status" value="1"/>
</dbReference>
<dbReference type="GO" id="GO:0016929">
    <property type="term" value="F:deSUMOylase activity"/>
    <property type="evidence" value="ECO:0000318"/>
    <property type="project" value="GO_Central"/>
</dbReference>
<organism evidence="6 7">
    <name type="scientific">Amborella trichopoda</name>
    <dbReference type="NCBI Taxonomy" id="13333"/>
    <lineage>
        <taxon>Eukaryota</taxon>
        <taxon>Viridiplantae</taxon>
        <taxon>Streptophyta</taxon>
        <taxon>Embryophyta</taxon>
        <taxon>Tracheophyta</taxon>
        <taxon>Spermatophyta</taxon>
        <taxon>Magnoliopsida</taxon>
        <taxon>Amborellales</taxon>
        <taxon>Amborellaceae</taxon>
        <taxon>Amborella</taxon>
    </lineage>
</organism>
<feature type="domain" description="Ubiquitin-like protease family profile" evidence="5">
    <location>
        <begin position="70"/>
        <end position="256"/>
    </location>
</feature>
<dbReference type="PROSITE" id="PS50600">
    <property type="entry name" value="ULP_PROTEASE"/>
    <property type="match status" value="1"/>
</dbReference>
<dbReference type="GO" id="GO:0006508">
    <property type="term" value="P:proteolysis"/>
    <property type="evidence" value="ECO:0007669"/>
    <property type="project" value="UniProtKB-KW"/>
</dbReference>
<dbReference type="AlphaFoldDB" id="W1PZN3"/>
<evidence type="ECO:0000256" key="1">
    <source>
        <dbReference type="ARBA" id="ARBA00005234"/>
    </source>
</evidence>
<evidence type="ECO:0000313" key="7">
    <source>
        <dbReference type="Proteomes" id="UP000017836"/>
    </source>
</evidence>
<dbReference type="Gene3D" id="3.30.310.130">
    <property type="entry name" value="Ubiquitin-related"/>
    <property type="match status" value="1"/>
</dbReference>
<dbReference type="STRING" id="13333.W1PZN3"/>
<evidence type="ECO:0000256" key="2">
    <source>
        <dbReference type="ARBA" id="ARBA00022670"/>
    </source>
</evidence>
<keyword evidence="7" id="KW-1185">Reference proteome</keyword>
<proteinExistence type="inferred from homology"/>
<dbReference type="Gene3D" id="1.10.418.20">
    <property type="match status" value="1"/>
</dbReference>
<dbReference type="GO" id="GO:0070139">
    <property type="term" value="F:SUMO-specific endopeptidase activity"/>
    <property type="evidence" value="ECO:0000318"/>
    <property type="project" value="GO_Central"/>
</dbReference>
<dbReference type="PANTHER" id="PTHR46915">
    <property type="entry name" value="UBIQUITIN-LIKE PROTEASE 4-RELATED"/>
    <property type="match status" value="1"/>
</dbReference>
<dbReference type="HOGENOM" id="CLU_072922_1_0_1"/>
<dbReference type="GO" id="GO:0016926">
    <property type="term" value="P:protein desumoylation"/>
    <property type="evidence" value="ECO:0007669"/>
    <property type="project" value="UniProtKB-ARBA"/>
</dbReference>
<comment type="similarity">
    <text evidence="1">Belongs to the peptidase C48 family.</text>
</comment>
<evidence type="ECO:0000256" key="4">
    <source>
        <dbReference type="ARBA" id="ARBA00022807"/>
    </source>
</evidence>
<evidence type="ECO:0000259" key="5">
    <source>
        <dbReference type="PROSITE" id="PS50600"/>
    </source>
</evidence>
<dbReference type="PANTHER" id="PTHR46915:SF6">
    <property type="entry name" value="CYSTEINE PROTEINASES SUPERFAMILY PROTEIN"/>
    <property type="match status" value="1"/>
</dbReference>
<accession>W1PZN3</accession>
<evidence type="ECO:0000313" key="6">
    <source>
        <dbReference type="EMBL" id="ERN13634.1"/>
    </source>
</evidence>
<dbReference type="GO" id="GO:0005634">
    <property type="term" value="C:nucleus"/>
    <property type="evidence" value="ECO:0000318"/>
    <property type="project" value="GO_Central"/>
</dbReference>
<dbReference type="InterPro" id="IPR038765">
    <property type="entry name" value="Papain-like_cys_pep_sf"/>
</dbReference>
<gene>
    <name evidence="6" type="ORF">AMTR_s00049p00094540</name>
</gene>
<evidence type="ECO:0000256" key="3">
    <source>
        <dbReference type="ARBA" id="ARBA00022801"/>
    </source>
</evidence>
<dbReference type="Gramene" id="ERN13634">
    <property type="protein sequence ID" value="ERN13634"/>
    <property type="gene ID" value="AMTR_s00049p00094540"/>
</dbReference>
<dbReference type="InterPro" id="IPR003653">
    <property type="entry name" value="Peptidase_C48_C"/>
</dbReference>
<keyword evidence="2" id="KW-0645">Protease</keyword>